<evidence type="ECO:0000256" key="1">
    <source>
        <dbReference type="SAM" id="MobiDB-lite"/>
    </source>
</evidence>
<comment type="caution">
    <text evidence="2">The sequence shown here is derived from an EMBL/GenBank/DDBJ whole genome shotgun (WGS) entry which is preliminary data.</text>
</comment>
<proteinExistence type="predicted"/>
<feature type="compositionally biased region" description="Low complexity" evidence="1">
    <location>
        <begin position="37"/>
        <end position="55"/>
    </location>
</feature>
<organism evidence="2 3">
    <name type="scientific">Sphingomonas cynarae</name>
    <dbReference type="NCBI Taxonomy" id="930197"/>
    <lineage>
        <taxon>Bacteria</taxon>
        <taxon>Pseudomonadati</taxon>
        <taxon>Pseudomonadota</taxon>
        <taxon>Alphaproteobacteria</taxon>
        <taxon>Sphingomonadales</taxon>
        <taxon>Sphingomonadaceae</taxon>
        <taxon>Sphingomonas</taxon>
    </lineage>
</organism>
<gene>
    <name evidence="2" type="ORF">GCM10022268_00620</name>
</gene>
<sequence>MFERLGEGMANNERDERRAAALRANLRRRKGQARESAAMATGDATDADIATGDGDQPMPNDPVA</sequence>
<keyword evidence="3" id="KW-1185">Reference proteome</keyword>
<name>A0ABP7CRT9_9SPHN</name>
<dbReference type="Proteomes" id="UP001500523">
    <property type="component" value="Unassembled WGS sequence"/>
</dbReference>
<feature type="region of interest" description="Disordered" evidence="1">
    <location>
        <begin position="25"/>
        <end position="64"/>
    </location>
</feature>
<reference evidence="3" key="1">
    <citation type="journal article" date="2019" name="Int. J. Syst. Evol. Microbiol.">
        <title>The Global Catalogue of Microorganisms (GCM) 10K type strain sequencing project: providing services to taxonomists for standard genome sequencing and annotation.</title>
        <authorList>
            <consortium name="The Broad Institute Genomics Platform"/>
            <consortium name="The Broad Institute Genome Sequencing Center for Infectious Disease"/>
            <person name="Wu L."/>
            <person name="Ma J."/>
        </authorList>
    </citation>
    <scope>NUCLEOTIDE SEQUENCE [LARGE SCALE GENOMIC DNA]</scope>
    <source>
        <strain evidence="3">JCM 17498</strain>
    </source>
</reference>
<accession>A0ABP7CRT9</accession>
<dbReference type="EMBL" id="BAABBF010000001">
    <property type="protein sequence ID" value="GAA3693573.1"/>
    <property type="molecule type" value="Genomic_DNA"/>
</dbReference>
<protein>
    <submittedName>
        <fullName evidence="2">Uncharacterized protein</fullName>
    </submittedName>
</protein>
<evidence type="ECO:0000313" key="2">
    <source>
        <dbReference type="EMBL" id="GAA3693573.1"/>
    </source>
</evidence>
<evidence type="ECO:0000313" key="3">
    <source>
        <dbReference type="Proteomes" id="UP001500523"/>
    </source>
</evidence>